<keyword evidence="2" id="KW-1185">Reference proteome</keyword>
<dbReference type="AlphaFoldDB" id="A0A7M1AWF2"/>
<proteinExistence type="predicted"/>
<protein>
    <submittedName>
        <fullName evidence="1">Uncharacterized protein</fullName>
    </submittedName>
</protein>
<organism evidence="1 2">
    <name type="scientific">Sulfurimonas marina</name>
    <dbReference type="NCBI Taxonomy" id="2590551"/>
    <lineage>
        <taxon>Bacteria</taxon>
        <taxon>Pseudomonadati</taxon>
        <taxon>Campylobacterota</taxon>
        <taxon>Epsilonproteobacteria</taxon>
        <taxon>Campylobacterales</taxon>
        <taxon>Sulfurimonadaceae</taxon>
        <taxon>Sulfurimonas</taxon>
    </lineage>
</organism>
<sequence length="108" mass="12774">MQNDAMLIQLGYAPNQTLVQQFEKIKNNTKDYAKIEKHIMDLHDHLKVNNAYVALSNSKDYLKIKIESDSEELVQEAHQKVKHFSDKYKVKLEKIPQKETYYILGFHH</sequence>
<name>A0A7M1AWF2_9BACT</name>
<reference evidence="1 2" key="1">
    <citation type="submission" date="2019-06" db="EMBL/GenBank/DDBJ databases">
        <title>Sulfurimonas gotlandica sp. nov., a chemoautotrophic and psychrotolerant epsilonproteobacterium isolated from a pelagic redoxcline, and an emended description of the genus Sulfurimonas.</title>
        <authorList>
            <person name="Wang S."/>
            <person name="Jiang L."/>
            <person name="Shao Z."/>
        </authorList>
    </citation>
    <scope>NUCLEOTIDE SEQUENCE [LARGE SCALE GENOMIC DNA]</scope>
    <source>
        <strain evidence="1 2">B2</strain>
    </source>
</reference>
<dbReference type="RefSeq" id="WP_193114125.1">
    <property type="nucleotide sequence ID" value="NZ_CP041165.1"/>
</dbReference>
<gene>
    <name evidence="1" type="ORF">FJR03_02665</name>
</gene>
<evidence type="ECO:0000313" key="2">
    <source>
        <dbReference type="Proteomes" id="UP000593910"/>
    </source>
</evidence>
<dbReference type="KEGG" id="smax:FJR03_02665"/>
<accession>A0A7M1AWF2</accession>
<dbReference type="EMBL" id="CP041165">
    <property type="protein sequence ID" value="QOP40702.1"/>
    <property type="molecule type" value="Genomic_DNA"/>
</dbReference>
<evidence type="ECO:0000313" key="1">
    <source>
        <dbReference type="EMBL" id="QOP40702.1"/>
    </source>
</evidence>
<dbReference type="Proteomes" id="UP000593910">
    <property type="component" value="Chromosome"/>
</dbReference>